<reference evidence="9" key="1">
    <citation type="submission" date="2020-05" db="EMBL/GenBank/DDBJ databases">
        <authorList>
            <person name="Chiriac C."/>
            <person name="Salcher M."/>
            <person name="Ghai R."/>
            <person name="Kavagutti S V."/>
        </authorList>
    </citation>
    <scope>NUCLEOTIDE SEQUENCE</scope>
</reference>
<dbReference type="EMBL" id="LR797145">
    <property type="protein sequence ID" value="CAB4189720.1"/>
    <property type="molecule type" value="Genomic_DNA"/>
</dbReference>
<keyword evidence="1" id="KW-1133">Transmembrane helix</keyword>
<evidence type="ECO:0000256" key="1">
    <source>
        <dbReference type="SAM" id="Phobius"/>
    </source>
</evidence>
<dbReference type="EMBL" id="LR796496">
    <property type="protein sequence ID" value="CAB4148337.1"/>
    <property type="molecule type" value="Genomic_DNA"/>
</dbReference>
<evidence type="ECO:0000313" key="10">
    <source>
        <dbReference type="EMBL" id="CAB4219888.1"/>
    </source>
</evidence>
<protein>
    <submittedName>
        <fullName evidence="9">Uncharacterized protein</fullName>
    </submittedName>
</protein>
<dbReference type="EMBL" id="LR797496">
    <property type="protein sequence ID" value="CAB4219888.1"/>
    <property type="molecule type" value="Genomic_DNA"/>
</dbReference>
<organism evidence="9">
    <name type="scientific">uncultured Caudovirales phage</name>
    <dbReference type="NCBI Taxonomy" id="2100421"/>
    <lineage>
        <taxon>Viruses</taxon>
        <taxon>Duplodnaviria</taxon>
        <taxon>Heunggongvirae</taxon>
        <taxon>Uroviricota</taxon>
        <taxon>Caudoviricetes</taxon>
        <taxon>Peduoviridae</taxon>
        <taxon>Maltschvirus</taxon>
        <taxon>Maltschvirus maltsch</taxon>
    </lineage>
</organism>
<evidence type="ECO:0000313" key="11">
    <source>
        <dbReference type="EMBL" id="CAB5231248.1"/>
    </source>
</evidence>
<keyword evidence="1" id="KW-0812">Transmembrane</keyword>
<evidence type="ECO:0000313" key="9">
    <source>
        <dbReference type="EMBL" id="CAB4217726.1"/>
    </source>
</evidence>
<dbReference type="EMBL" id="LR797088">
    <property type="protein sequence ID" value="CAB4186228.1"/>
    <property type="molecule type" value="Genomic_DNA"/>
</dbReference>
<evidence type="ECO:0000313" key="7">
    <source>
        <dbReference type="EMBL" id="CAB4189720.1"/>
    </source>
</evidence>
<dbReference type="EMBL" id="LR796991">
    <property type="protein sequence ID" value="CAB4180448.1"/>
    <property type="molecule type" value="Genomic_DNA"/>
</dbReference>
<dbReference type="EMBL" id="LR797192">
    <property type="protein sequence ID" value="CAB4192259.1"/>
    <property type="molecule type" value="Genomic_DNA"/>
</dbReference>
<proteinExistence type="predicted"/>
<dbReference type="EMBL" id="LR798432">
    <property type="protein sequence ID" value="CAB5231248.1"/>
    <property type="molecule type" value="Genomic_DNA"/>
</dbReference>
<evidence type="ECO:0000313" key="8">
    <source>
        <dbReference type="EMBL" id="CAB4192259.1"/>
    </source>
</evidence>
<dbReference type="EMBL" id="LR796910">
    <property type="protein sequence ID" value="CAB4174460.1"/>
    <property type="molecule type" value="Genomic_DNA"/>
</dbReference>
<keyword evidence="1" id="KW-0472">Membrane</keyword>
<evidence type="ECO:0000313" key="3">
    <source>
        <dbReference type="EMBL" id="CAB4167577.1"/>
    </source>
</evidence>
<evidence type="ECO:0000313" key="6">
    <source>
        <dbReference type="EMBL" id="CAB4186228.1"/>
    </source>
</evidence>
<gene>
    <name evidence="5" type="ORF">UFOVP1036_30</name>
    <name evidence="6" type="ORF">UFOVP1132_37</name>
    <name evidence="7" type="ORF">UFOVP1190_12</name>
    <name evidence="8" type="ORF">UFOVP1248_14</name>
    <name evidence="9" type="ORF">UFOVP1493_73</name>
    <name evidence="11" type="ORF">UFOVP1584_43</name>
    <name evidence="10" type="ORF">UFOVP1635_22</name>
    <name evidence="2" type="ORF">UFOVP521_65</name>
    <name evidence="3" type="ORF">UFOVP856_37</name>
    <name evidence="4" type="ORF">UFOVP967_51</name>
</gene>
<evidence type="ECO:0000313" key="5">
    <source>
        <dbReference type="EMBL" id="CAB4180448.1"/>
    </source>
</evidence>
<feature type="transmembrane region" description="Helical" evidence="1">
    <location>
        <begin position="36"/>
        <end position="55"/>
    </location>
</feature>
<evidence type="ECO:0000313" key="2">
    <source>
        <dbReference type="EMBL" id="CAB4148337.1"/>
    </source>
</evidence>
<dbReference type="EMBL" id="LR797456">
    <property type="protein sequence ID" value="CAB4217726.1"/>
    <property type="molecule type" value="Genomic_DNA"/>
</dbReference>
<name>A0A6J5SRI0_9CAUD</name>
<evidence type="ECO:0000313" key="4">
    <source>
        <dbReference type="EMBL" id="CAB4174460.1"/>
    </source>
</evidence>
<accession>A0A6J5SRI0</accession>
<dbReference type="EMBL" id="LR796811">
    <property type="protein sequence ID" value="CAB4167577.1"/>
    <property type="molecule type" value="Genomic_DNA"/>
</dbReference>
<sequence length="69" mass="7715">MESAFIPTIRDIRAALMGGALAAATHFGENRVADVAFWWFISEGAYACIMLARWYTTEKTDSPSMAIRR</sequence>